<evidence type="ECO:0000256" key="14">
    <source>
        <dbReference type="SAM" id="Phobius"/>
    </source>
</evidence>
<dbReference type="SUPFAM" id="SSF52540">
    <property type="entry name" value="P-loop containing nucleoside triphosphate hydrolases"/>
    <property type="match status" value="1"/>
</dbReference>
<dbReference type="OrthoDB" id="6513042at2759"/>
<dbReference type="FunFam" id="2.40.128.330:FF:000002">
    <property type="entry name" value="Inner membrane magnesium transporter mrs2"/>
    <property type="match status" value="1"/>
</dbReference>
<evidence type="ECO:0000256" key="11">
    <source>
        <dbReference type="ARBA" id="ARBA00023128"/>
    </source>
</evidence>
<evidence type="ECO:0000259" key="15">
    <source>
        <dbReference type="Pfam" id="PF12726"/>
    </source>
</evidence>
<dbReference type="Pfam" id="PF12726">
    <property type="entry name" value="SEN1_N"/>
    <property type="match status" value="1"/>
</dbReference>
<feature type="compositionally biased region" description="Low complexity" evidence="13">
    <location>
        <begin position="1686"/>
        <end position="1700"/>
    </location>
</feature>
<evidence type="ECO:0000256" key="3">
    <source>
        <dbReference type="ARBA" id="ARBA00009765"/>
    </source>
</evidence>
<dbReference type="InterPro" id="IPR039204">
    <property type="entry name" value="MRS2-like"/>
</dbReference>
<keyword evidence="19" id="KW-1185">Reference proteome</keyword>
<comment type="subcellular location">
    <subcellularLocation>
        <location evidence="1">Mitochondrion inner membrane</location>
        <topology evidence="1">Multi-pass membrane protein</topology>
    </subcellularLocation>
</comment>
<comment type="caution">
    <text evidence="18">The sequence shown here is derived from an EMBL/GenBank/DDBJ whole genome shotgun (WGS) entry which is preliminary data.</text>
</comment>
<dbReference type="GO" id="GO:0045016">
    <property type="term" value="P:mitochondrial magnesium ion transmembrane transport"/>
    <property type="evidence" value="ECO:0007669"/>
    <property type="project" value="UniProtKB-ARBA"/>
</dbReference>
<feature type="transmembrane region" description="Helical" evidence="14">
    <location>
        <begin position="2194"/>
        <end position="2215"/>
    </location>
</feature>
<gene>
    <name evidence="18" type="ORF">FH972_021374</name>
</gene>
<feature type="region of interest" description="Disordered" evidence="13">
    <location>
        <begin position="2276"/>
        <end position="2313"/>
    </location>
</feature>
<sequence length="2313" mass="256474">MLQRLLAASVAERVPWTYQRRAQPARLGEQARLFLTRLSTLTTDPRRAASLGGSLLSPSSRRSVLDLREVAQERVKRESPFRASTNLRPFTLSFFDCILYTGCMRSANLILSLKLQGLQESPQPYHWFCPRKGTEDAEVFYEEDLRANKDVDLSDAAAQARKKPIEDAKARQSLALNVMEIFAYSGDDAISYQNWIRTQLRDTVTQCDICSREYHRGRQELAQKLREIQDGLTRAAQTLRRLPQEQRNLTSLTTLDTLGLYALFEALNCVPALVDQDFLRQHFDEAFALAQTKRRMKVQIYTPAMTYFLFQDQSDRNSWASTSWDLFKRPGNSLPTAAEFEYAVREPLTKAMSRVQLQDLDRKFVPRFWSGARSIVYRLDKDLITHSLRALDYDICKLALDHLQIDCDGFPDLLQAITRILTVSPNDFWEAMGATPASVWVEQFFNSKALDRFITRATKQAVFNNQLLEDLYAWMEPFLASIKPVNQPAVCRGILSQLLGTLQHANYPQKYKSFCFTKGIIILDAILCGASNERAVAGARTAGLEALDLLESHLDAILASTSTGHEFAEVSSEVIRRALTLDCKYVLADRTALLLGRPPQPGFCKYRSNIWTRSVASLGTDNMILGNRLLLATSTLTGAEAFVSKGNSGPSNDLQQFNATFDALNRCASSILERIGEFDPEHIQDLFSEKETVDGLFAHLFSSNPDVRSALLEILKAVSGMTVRSEAIFEAIKSYLPEVLGAFTTSLQRIASWETFAAVSTLWIGCKDLLEALCSPTDGILRSRKLTSKDGDALEQFWSALWRELTIVFGTTEAWSNQGHGKTQLMDFCRSAMDFADYTFDQFAIMTGALGDGVETNVATHNAGKRLVAEPKAAMDVIGKWLRLRDPFLLEKSTELICKLLKRLRQYDTAISESASSYIKDVYTGIVKNNLTQTQKAELRRAWERHTGRSMQPEQDQKQHSAKTPQVIDLDSWRANAQAAASKPMVRGQQRLEQVIASSTRGLDAFKAQQAQKQSRALPTGLSKAPPRTTDAADFMKKREAEKAALKRQKQEAIALAKRRANASHTVDEGSGLAGLGVYDVDHSAPKGEGVMVSSSEDSEESDDDVDSELFGASRKAKAKHLDPEAQANAEALRQARLRQKPQAPVKKLRISRNAKDMRARLAPDLSPLHQSILSWDYFHDGPFPQNSSASDYASVLAAFRDPIEYQRTFQPLLLLEAWSSFLKAKEEVTARAFDLKVLNRSSVDAFIELSTSMGHPDGREIFEGDIVLLSKAQTPTASPDSPNAIARVHRMSRKKAHIEVLFRLLPKTSKTSLSSTLAPNSALRAIKITSITPLEREYGALLGLQYYDLCDEITKAKPSPLLNYTDESLQRYISTFRVNKAQAKAIRSAMDNDAFTLVQGPPGTGKTKTIVAIVGAVLSENLRNGGAAPIATRQPVQGGQASISTSKKLLVCAPSNAAVDELVLRFKQGVTTLTGEHKPVNVVRLGKSDAISSSVLDVTLDELVNKRLNPTDTQDGDIEALFRRQLTINDDIEMGEDQISLQARGEPRKLTQPHPTTQSNVNASAQSSARHDLSLPPPAVKKVKSEPLTEQQTAPVKKEKPEKIAPKREHPEKAALQKVQPVKSASQLKRKRSKDEVMRDTPKGGLESGSESSSSRSSKKQPPAKDSKKHTSSNATQPRDVANGAKSSSSAPKTAALPPHLRKKDVNKDDVQGKPSPAIDSSPACVFEHSPDSAPAAKPVPVTARDEGLINGVQRAALENLNLKVAGHHLVRPSKRTTSTTSPSCSPMLKSSILRHESVRPRPHAPQVSPSEGPSELYRKVSSASPHLRSNRVHIHNQQSRSLSSSRTTQQRDGDFFARLVGFRRTRPKEPLQPNDLPPISNFLDDNSSLGRVLKAEHQLKLRCTEFDEQGNVALANGEFKKSELIAKYGLLPRDLRKIDSSLLPNVLVRPSAILINLLHLRVLIKHDRVLVFDAYGSTDTWTQSMFMYDLEQKLKSPEQRTAGSSQAGGALPYEFRALESVLVSVTTGLEGEFEGVREPVVRVLRELEEDIDRDKLRHLLIYSKKLSSFEQKARLVRDAIDDLLEADDDLAAMYLSEKEAGHVRDEDDHTEVEMLLESYYKICDEIVQVSGNLVSNIRNTEEIVKAILDANRNSLMLLELRFSIWALGLGGGTFIASLYGMNLENFIEDSNLGFGAVVGTSLVVTWLLCRYGLRRLQNVTRLSMWGGAGRKAHSGRSGWWQLRGEPGEKMELAGSPRHRERMLGIREREKHIAHAAGEGVPAASSGPGGERTLPVPPAPKAGASPRDVKIL</sequence>
<dbReference type="InterPro" id="IPR041677">
    <property type="entry name" value="DNA2/NAM7_AAA_11"/>
</dbReference>
<keyword evidence="7" id="KW-0460">Magnesium</keyword>
<feature type="compositionally biased region" description="Basic and acidic residues" evidence="13">
    <location>
        <begin position="1597"/>
        <end position="1616"/>
    </location>
</feature>
<evidence type="ECO:0000259" key="16">
    <source>
        <dbReference type="Pfam" id="PF13086"/>
    </source>
</evidence>
<dbReference type="FunFam" id="1.20.58.340:FF:000005">
    <property type="entry name" value="Inner membrane magnesium transporter MRS2"/>
    <property type="match status" value="1"/>
</dbReference>
<evidence type="ECO:0000256" key="1">
    <source>
        <dbReference type="ARBA" id="ARBA00004448"/>
    </source>
</evidence>
<dbReference type="CDD" id="cd12823">
    <property type="entry name" value="Mrs2_Mfm1p-like"/>
    <property type="match status" value="1"/>
</dbReference>
<feature type="region of interest" description="Disordered" evidence="13">
    <location>
        <begin position="1087"/>
        <end position="1108"/>
    </location>
</feature>
<dbReference type="InterPro" id="IPR056474">
    <property type="entry name" value="SEN1_barrel"/>
</dbReference>
<accession>A0A5N6KPT3</accession>
<keyword evidence="10" id="KW-0406">Ion transport</keyword>
<evidence type="ECO:0000256" key="7">
    <source>
        <dbReference type="ARBA" id="ARBA00022842"/>
    </source>
</evidence>
<feature type="compositionally biased region" description="Low complexity" evidence="13">
    <location>
        <begin position="1778"/>
        <end position="1788"/>
    </location>
</feature>
<comment type="similarity">
    <text evidence="2">Belongs to the CorA metal ion transporter (MIT) (TC 1.A.35.5) family.</text>
</comment>
<reference evidence="18 19" key="1">
    <citation type="submission" date="2019-06" db="EMBL/GenBank/DDBJ databases">
        <title>A chromosomal-level reference genome of Carpinus fangiana (Coryloideae, Betulaceae).</title>
        <authorList>
            <person name="Yang X."/>
            <person name="Wang Z."/>
            <person name="Zhang L."/>
            <person name="Hao G."/>
            <person name="Liu J."/>
            <person name="Yang Y."/>
        </authorList>
    </citation>
    <scope>NUCLEOTIDE SEQUENCE [LARGE SCALE GENOMIC DNA]</scope>
    <source>
        <strain evidence="18">Cfa_2016G</strain>
        <tissue evidence="18">Leaf</tissue>
    </source>
</reference>
<dbReference type="SUPFAM" id="SSF48371">
    <property type="entry name" value="ARM repeat"/>
    <property type="match status" value="1"/>
</dbReference>
<comment type="similarity">
    <text evidence="3">Belongs to the CorA metal ion transporter (MIT) (TC 1.A.35) family.</text>
</comment>
<evidence type="ECO:0000256" key="4">
    <source>
        <dbReference type="ARBA" id="ARBA00022448"/>
    </source>
</evidence>
<dbReference type="GO" id="GO:0015095">
    <property type="term" value="F:magnesium ion transmembrane transporter activity"/>
    <property type="evidence" value="ECO:0007669"/>
    <property type="project" value="TreeGrafter"/>
</dbReference>
<evidence type="ECO:0000259" key="17">
    <source>
        <dbReference type="Pfam" id="PF23576"/>
    </source>
</evidence>
<evidence type="ECO:0000256" key="8">
    <source>
        <dbReference type="ARBA" id="ARBA00022946"/>
    </source>
</evidence>
<feature type="compositionally biased region" description="Low complexity" evidence="13">
    <location>
        <begin position="1839"/>
        <end position="1850"/>
    </location>
</feature>
<feature type="compositionally biased region" description="Low complexity" evidence="13">
    <location>
        <begin position="1559"/>
        <end position="1569"/>
    </location>
</feature>
<keyword evidence="11" id="KW-0496">Mitochondrion</keyword>
<feature type="compositionally biased region" description="Basic and acidic residues" evidence="13">
    <location>
        <begin position="1634"/>
        <end position="1643"/>
    </location>
</feature>
<dbReference type="InterPro" id="IPR027417">
    <property type="entry name" value="P-loop_NTPase"/>
</dbReference>
<feature type="domain" description="Helicase SEN1 beta-barrel" evidence="17">
    <location>
        <begin position="1231"/>
        <end position="1329"/>
    </location>
</feature>
<feature type="region of interest" description="Disordered" evidence="13">
    <location>
        <begin position="1770"/>
        <end position="1851"/>
    </location>
</feature>
<evidence type="ECO:0000313" key="19">
    <source>
        <dbReference type="Proteomes" id="UP000327013"/>
    </source>
</evidence>
<feature type="region of interest" description="Disordered" evidence="13">
    <location>
        <begin position="1010"/>
        <end position="1030"/>
    </location>
</feature>
<dbReference type="InterPro" id="IPR016024">
    <property type="entry name" value="ARM-type_fold"/>
</dbReference>
<name>A0A5N6KPT3_9ROSI</name>
<keyword evidence="8" id="KW-0809">Transit peptide</keyword>
<organism evidence="18 19">
    <name type="scientific">Carpinus fangiana</name>
    <dbReference type="NCBI Taxonomy" id="176857"/>
    <lineage>
        <taxon>Eukaryota</taxon>
        <taxon>Viridiplantae</taxon>
        <taxon>Streptophyta</taxon>
        <taxon>Embryophyta</taxon>
        <taxon>Tracheophyta</taxon>
        <taxon>Spermatophyta</taxon>
        <taxon>Magnoliopsida</taxon>
        <taxon>eudicotyledons</taxon>
        <taxon>Gunneridae</taxon>
        <taxon>Pentapetalae</taxon>
        <taxon>rosids</taxon>
        <taxon>fabids</taxon>
        <taxon>Fagales</taxon>
        <taxon>Betulaceae</taxon>
        <taxon>Carpinus</taxon>
    </lineage>
</organism>
<dbReference type="Pfam" id="PF13086">
    <property type="entry name" value="AAA_11"/>
    <property type="match status" value="1"/>
</dbReference>
<feature type="transmembrane region" description="Helical" evidence="14">
    <location>
        <begin position="2164"/>
        <end position="2182"/>
    </location>
</feature>
<dbReference type="Proteomes" id="UP000327013">
    <property type="component" value="Unassembled WGS sequence"/>
</dbReference>
<feature type="region of interest" description="Disordered" evidence="13">
    <location>
        <begin position="1549"/>
        <end position="1740"/>
    </location>
</feature>
<proteinExistence type="inferred from homology"/>
<evidence type="ECO:0000256" key="9">
    <source>
        <dbReference type="ARBA" id="ARBA00022989"/>
    </source>
</evidence>
<dbReference type="Gene3D" id="1.20.58.340">
    <property type="entry name" value="Magnesium transport protein CorA, transmembrane region"/>
    <property type="match status" value="1"/>
</dbReference>
<keyword evidence="12 14" id="KW-0472">Membrane</keyword>
<dbReference type="PANTHER" id="PTHR13890">
    <property type="entry name" value="RNA SPLICING PROTEIN MRS2, MITOCHONDRIAL"/>
    <property type="match status" value="1"/>
</dbReference>
<dbReference type="Gene3D" id="2.40.128.330">
    <property type="match status" value="1"/>
</dbReference>
<dbReference type="EMBL" id="VIBQ01000009">
    <property type="protein sequence ID" value="KAB8337070.1"/>
    <property type="molecule type" value="Genomic_DNA"/>
</dbReference>
<evidence type="ECO:0000256" key="13">
    <source>
        <dbReference type="SAM" id="MobiDB-lite"/>
    </source>
</evidence>
<keyword evidence="5 14" id="KW-0812">Transmembrane</keyword>
<evidence type="ECO:0000256" key="5">
    <source>
        <dbReference type="ARBA" id="ARBA00022692"/>
    </source>
</evidence>
<dbReference type="InterPro" id="IPR024481">
    <property type="entry name" value="Helicase_Sen1_N"/>
</dbReference>
<feature type="compositionally biased region" description="Low complexity" evidence="13">
    <location>
        <begin position="1644"/>
        <end position="1657"/>
    </location>
</feature>
<dbReference type="Pfam" id="PF23576">
    <property type="entry name" value="SEN1_barrel"/>
    <property type="match status" value="1"/>
</dbReference>
<keyword evidence="4" id="KW-0813">Transport</keyword>
<dbReference type="GO" id="GO:0005743">
    <property type="term" value="C:mitochondrial inner membrane"/>
    <property type="evidence" value="ECO:0007669"/>
    <property type="project" value="UniProtKB-SubCell"/>
</dbReference>
<dbReference type="Gene3D" id="3.40.50.300">
    <property type="entry name" value="P-loop containing nucleotide triphosphate hydrolases"/>
    <property type="match status" value="1"/>
</dbReference>
<dbReference type="PANTHER" id="PTHR13890:SF0">
    <property type="entry name" value="MAGNESIUM TRANSPORTER MRS2 HOMOLOG, MITOCHONDRIAL"/>
    <property type="match status" value="1"/>
</dbReference>
<keyword evidence="6" id="KW-0999">Mitochondrion inner membrane</keyword>
<evidence type="ECO:0000256" key="12">
    <source>
        <dbReference type="ARBA" id="ARBA00023136"/>
    </source>
</evidence>
<feature type="compositionally biased region" description="Acidic residues" evidence="13">
    <location>
        <begin position="1097"/>
        <end position="1108"/>
    </location>
</feature>
<evidence type="ECO:0000256" key="6">
    <source>
        <dbReference type="ARBA" id="ARBA00022792"/>
    </source>
</evidence>
<dbReference type="GO" id="GO:0004386">
    <property type="term" value="F:helicase activity"/>
    <property type="evidence" value="ECO:0007669"/>
    <property type="project" value="InterPro"/>
</dbReference>
<evidence type="ECO:0000256" key="2">
    <source>
        <dbReference type="ARBA" id="ARBA00007535"/>
    </source>
</evidence>
<evidence type="ECO:0000256" key="10">
    <source>
        <dbReference type="ARBA" id="ARBA00023065"/>
    </source>
</evidence>
<evidence type="ECO:0000313" key="18">
    <source>
        <dbReference type="EMBL" id="KAB8337070.1"/>
    </source>
</evidence>
<feature type="domain" description="Helicase Sen1 N-terminal" evidence="15">
    <location>
        <begin position="198"/>
        <end position="894"/>
    </location>
</feature>
<protein>
    <submittedName>
        <fullName evidence="18">Uncharacterized protein</fullName>
    </submittedName>
</protein>
<keyword evidence="9 14" id="KW-1133">Transmembrane helix</keyword>
<dbReference type="Pfam" id="PF22099">
    <property type="entry name" value="MRS2-like"/>
    <property type="match status" value="1"/>
</dbReference>
<feature type="domain" description="DNA2/NAM7 helicase helicase" evidence="16">
    <location>
        <begin position="1379"/>
        <end position="1596"/>
    </location>
</feature>